<organism evidence="1 2">
    <name type="scientific">Pinibacter soli</name>
    <dbReference type="NCBI Taxonomy" id="3044211"/>
    <lineage>
        <taxon>Bacteria</taxon>
        <taxon>Pseudomonadati</taxon>
        <taxon>Bacteroidota</taxon>
        <taxon>Chitinophagia</taxon>
        <taxon>Chitinophagales</taxon>
        <taxon>Chitinophagaceae</taxon>
        <taxon>Pinibacter</taxon>
    </lineage>
</organism>
<evidence type="ECO:0000313" key="1">
    <source>
        <dbReference type="EMBL" id="MDI3321862.1"/>
    </source>
</evidence>
<dbReference type="RefSeq" id="WP_282335969.1">
    <property type="nucleotide sequence ID" value="NZ_JASBRG010000007.1"/>
</dbReference>
<evidence type="ECO:0008006" key="3">
    <source>
        <dbReference type="Google" id="ProtNLM"/>
    </source>
</evidence>
<keyword evidence="2" id="KW-1185">Reference proteome</keyword>
<evidence type="ECO:0000313" key="2">
    <source>
        <dbReference type="Proteomes" id="UP001226434"/>
    </source>
</evidence>
<sequence length="191" mass="21826">MRKIPFFVVITFLAACNSSTDKSKMETPKSADSTMPKQESLTYPYTADYSSDFEIGDAKNAQTLLQLYKDFDNNTLDNSKNAFAEVDTMIFADGNMFVGTRDSLITLAKKSRGMMGSVVDSVHAWVPLRSKDRNEEWVLIWSREISTDAKGKKTVRELQETWRFDKNGKVNLVYQYQQAIPKMMVPEHPKK</sequence>
<gene>
    <name evidence="1" type="ORF">QJ048_18840</name>
</gene>
<protein>
    <recommendedName>
        <fullName evidence="3">Nuclear transport factor 2 family protein</fullName>
    </recommendedName>
</protein>
<proteinExistence type="predicted"/>
<name>A0ABT6RH15_9BACT</name>
<accession>A0ABT6RH15</accession>
<dbReference type="EMBL" id="JASBRG010000007">
    <property type="protein sequence ID" value="MDI3321862.1"/>
    <property type="molecule type" value="Genomic_DNA"/>
</dbReference>
<dbReference type="PROSITE" id="PS51257">
    <property type="entry name" value="PROKAR_LIPOPROTEIN"/>
    <property type="match status" value="1"/>
</dbReference>
<dbReference type="Proteomes" id="UP001226434">
    <property type="component" value="Unassembled WGS sequence"/>
</dbReference>
<comment type="caution">
    <text evidence="1">The sequence shown here is derived from an EMBL/GenBank/DDBJ whole genome shotgun (WGS) entry which is preliminary data.</text>
</comment>
<reference evidence="1 2" key="1">
    <citation type="submission" date="2023-05" db="EMBL/GenBank/DDBJ databases">
        <title>Genome sequence of Pinibacter sp. MAH-24.</title>
        <authorList>
            <person name="Huq M.A."/>
        </authorList>
    </citation>
    <scope>NUCLEOTIDE SEQUENCE [LARGE SCALE GENOMIC DNA]</scope>
    <source>
        <strain evidence="1 2">MAH-24</strain>
    </source>
</reference>